<evidence type="ECO:0000313" key="1">
    <source>
        <dbReference type="EMBL" id="WOK07204.1"/>
    </source>
</evidence>
<evidence type="ECO:0000313" key="2">
    <source>
        <dbReference type="Proteomes" id="UP001302349"/>
    </source>
</evidence>
<dbReference type="Gene3D" id="3.40.1350.10">
    <property type="match status" value="1"/>
</dbReference>
<proteinExistence type="predicted"/>
<dbReference type="InterPro" id="IPR011856">
    <property type="entry name" value="tRNA_endonuc-like_dom_sf"/>
</dbReference>
<accession>A0ABZ0IQD4</accession>
<reference evidence="1 2" key="1">
    <citation type="journal article" date="2023" name="Microbiol. Resour. Announc.">
        <title>Complete Genome Sequence of Imperialibacter roseus strain P4T.</title>
        <authorList>
            <person name="Tizabi D.R."/>
            <person name="Bachvaroff T."/>
            <person name="Hill R.T."/>
        </authorList>
    </citation>
    <scope>NUCLEOTIDE SEQUENCE [LARGE SCALE GENOMIC DNA]</scope>
    <source>
        <strain evidence="1 2">P4T</strain>
    </source>
</reference>
<organism evidence="1 2">
    <name type="scientific">Imperialibacter roseus</name>
    <dbReference type="NCBI Taxonomy" id="1324217"/>
    <lineage>
        <taxon>Bacteria</taxon>
        <taxon>Pseudomonadati</taxon>
        <taxon>Bacteroidota</taxon>
        <taxon>Cytophagia</taxon>
        <taxon>Cytophagales</taxon>
        <taxon>Flammeovirgaceae</taxon>
        <taxon>Imperialibacter</taxon>
    </lineage>
</organism>
<protein>
    <recommendedName>
        <fullName evidence="3">Protein NO VEIN C-terminal domain-containing protein</fullName>
    </recommendedName>
</protein>
<dbReference type="Proteomes" id="UP001302349">
    <property type="component" value="Chromosome"/>
</dbReference>
<sequence>MEESNKTPQNINALVSEIGERMVLFKLYSIIHDNSGLEIFKNYSEPGYDIGIRNTHLNKKVKIEVKTRQHLVTTTAEKSKNTCHFTLTENEWNHSNFLIGYWIDYNDFFIVPTSELTKTNSNNKFVYKLVFTRLKKAQSKLIYSEQVMPYLNDWSTLLKFLGTPPEQK</sequence>
<evidence type="ECO:0008006" key="3">
    <source>
        <dbReference type="Google" id="ProtNLM"/>
    </source>
</evidence>
<name>A0ABZ0IQD4_9BACT</name>
<dbReference type="RefSeq" id="WP_317489890.1">
    <property type="nucleotide sequence ID" value="NZ_CP136051.1"/>
</dbReference>
<keyword evidence="2" id="KW-1185">Reference proteome</keyword>
<dbReference type="EMBL" id="CP136051">
    <property type="protein sequence ID" value="WOK07204.1"/>
    <property type="molecule type" value="Genomic_DNA"/>
</dbReference>
<gene>
    <name evidence="1" type="ORF">RT717_01035</name>
</gene>